<dbReference type="InterPro" id="IPR001810">
    <property type="entry name" value="F-box_dom"/>
</dbReference>
<dbReference type="InterPro" id="IPR020472">
    <property type="entry name" value="WD40_PAC1"/>
</dbReference>
<dbReference type="SMART" id="SM00320">
    <property type="entry name" value="WD40"/>
    <property type="match status" value="7"/>
</dbReference>
<feature type="repeat" description="WD" evidence="3">
    <location>
        <begin position="298"/>
        <end position="337"/>
    </location>
</feature>
<evidence type="ECO:0000256" key="2">
    <source>
        <dbReference type="ARBA" id="ARBA00022737"/>
    </source>
</evidence>
<dbReference type="Gene3D" id="2.130.10.10">
    <property type="entry name" value="YVTN repeat-like/Quinoprotein amine dehydrogenase"/>
    <property type="match status" value="2"/>
</dbReference>
<dbReference type="PRINTS" id="PR00320">
    <property type="entry name" value="GPROTEINBRPT"/>
</dbReference>
<evidence type="ECO:0000259" key="5">
    <source>
        <dbReference type="PROSITE" id="PS50181"/>
    </source>
</evidence>
<sequence>MAYTDEGYVEHDETNAQRGIDLLPLRDREELVYKLLASLPRSQIAQVHRRLATYVQVDILAALPDELALLVLSQLPWQSLLKCALVSRRWRLLANDNSLWHALCDKEGWEWRKPTISRSSNLLFRDAHVYDSDDEGVGEEEEDFGYVTQSPPATGLSLSSSSSSEVVGLPASPRIGQTSSKQTPSVPALRLKLQIPPRRQTLNRHSAPPVLPNAEPSEPDYKLLHQTHRLLQARFRHNAFRFSTLQTRGTPNTHTGIIYCLQLYSYANDGHQVLFTGSKDRTVREWNLRTGVVERVFEGAHSGSILSLCAHGDYLATAGSDLRICIWDLRDNRSAPVRVLTGHSDSVLCVRFDDQRLVSCSKDHTVRICRFPGGIAAALAPSSKTKPLALEVLGSHRAAVNAVALSGNLVISASGDKSLRMWDASTGVQLRSFDAHHQRGIASIDFAYPLVLTGSSDCHLRAYDIEKRRGWCTSDEPPPLKESTSLCEACGGSVGALSPSEGIDGPSRRGSMIPREMMHTNLVRSVALGPHFVASGSYDQSVKIWDKETGALVADLAGKHDARVFSVDIDYSKIVSCGEDQKICIWDVSYGIDTSFVKL</sequence>
<proteinExistence type="predicted"/>
<organism evidence="6 7">
    <name type="scientific">Schizopora paradoxa</name>
    <dbReference type="NCBI Taxonomy" id="27342"/>
    <lineage>
        <taxon>Eukaryota</taxon>
        <taxon>Fungi</taxon>
        <taxon>Dikarya</taxon>
        <taxon>Basidiomycota</taxon>
        <taxon>Agaricomycotina</taxon>
        <taxon>Agaricomycetes</taxon>
        <taxon>Hymenochaetales</taxon>
        <taxon>Schizoporaceae</taxon>
        <taxon>Schizopora</taxon>
    </lineage>
</organism>
<dbReference type="PROSITE" id="PS50082">
    <property type="entry name" value="WD_REPEATS_2"/>
    <property type="match status" value="4"/>
</dbReference>
<feature type="region of interest" description="Disordered" evidence="4">
    <location>
        <begin position="167"/>
        <end position="186"/>
    </location>
</feature>
<dbReference type="STRING" id="27342.A0A0H2RSX9"/>
<dbReference type="InterPro" id="IPR036047">
    <property type="entry name" value="F-box-like_dom_sf"/>
</dbReference>
<dbReference type="SMART" id="SM00256">
    <property type="entry name" value="FBOX"/>
    <property type="match status" value="1"/>
</dbReference>
<keyword evidence="7" id="KW-1185">Reference proteome</keyword>
<feature type="domain" description="F-box" evidence="5">
    <location>
        <begin position="57"/>
        <end position="103"/>
    </location>
</feature>
<evidence type="ECO:0000256" key="4">
    <source>
        <dbReference type="SAM" id="MobiDB-lite"/>
    </source>
</evidence>
<feature type="compositionally biased region" description="Polar residues" evidence="4">
    <location>
        <begin position="175"/>
        <end position="185"/>
    </location>
</feature>
<dbReference type="InterPro" id="IPR019775">
    <property type="entry name" value="WD40_repeat_CS"/>
</dbReference>
<dbReference type="InterPro" id="IPR001680">
    <property type="entry name" value="WD40_rpt"/>
</dbReference>
<dbReference type="PROSITE" id="PS50181">
    <property type="entry name" value="FBOX"/>
    <property type="match status" value="1"/>
</dbReference>
<dbReference type="Pfam" id="PF00400">
    <property type="entry name" value="WD40"/>
    <property type="match status" value="6"/>
</dbReference>
<dbReference type="InterPro" id="IPR015943">
    <property type="entry name" value="WD40/YVTN_repeat-like_dom_sf"/>
</dbReference>
<evidence type="ECO:0000256" key="3">
    <source>
        <dbReference type="PROSITE-ProRule" id="PRU00221"/>
    </source>
</evidence>
<dbReference type="PANTHER" id="PTHR44129">
    <property type="entry name" value="WD REPEAT-CONTAINING PROTEIN POP1"/>
    <property type="match status" value="1"/>
</dbReference>
<feature type="repeat" description="WD" evidence="3">
    <location>
        <begin position="274"/>
        <end position="296"/>
    </location>
</feature>
<dbReference type="InterPro" id="IPR036322">
    <property type="entry name" value="WD40_repeat_dom_sf"/>
</dbReference>
<feature type="repeat" description="WD" evidence="3">
    <location>
        <begin position="393"/>
        <end position="432"/>
    </location>
</feature>
<keyword evidence="2" id="KW-0677">Repeat</keyword>
<keyword evidence="1 3" id="KW-0853">WD repeat</keyword>
<reference evidence="6 7" key="1">
    <citation type="submission" date="2015-04" db="EMBL/GenBank/DDBJ databases">
        <title>Complete genome sequence of Schizopora paradoxa KUC8140, a cosmopolitan wood degrader in East Asia.</title>
        <authorList>
            <consortium name="DOE Joint Genome Institute"/>
            <person name="Min B."/>
            <person name="Park H."/>
            <person name="Jang Y."/>
            <person name="Kim J.-J."/>
            <person name="Kim K.H."/>
            <person name="Pangilinan J."/>
            <person name="Lipzen A."/>
            <person name="Riley R."/>
            <person name="Grigoriev I.V."/>
            <person name="Spatafora J.W."/>
            <person name="Choi I.-G."/>
        </authorList>
    </citation>
    <scope>NUCLEOTIDE SEQUENCE [LARGE SCALE GENOMIC DNA]</scope>
    <source>
        <strain evidence="6 7">KUC8140</strain>
    </source>
</reference>
<name>A0A0H2RSX9_9AGAM</name>
<feature type="repeat" description="WD" evidence="3">
    <location>
        <begin position="516"/>
        <end position="555"/>
    </location>
</feature>
<dbReference type="EMBL" id="KQ085937">
    <property type="protein sequence ID" value="KLO14909.1"/>
    <property type="molecule type" value="Genomic_DNA"/>
</dbReference>
<dbReference type="Pfam" id="PF12937">
    <property type="entry name" value="F-box-like"/>
    <property type="match status" value="1"/>
</dbReference>
<evidence type="ECO:0000313" key="6">
    <source>
        <dbReference type="EMBL" id="KLO14909.1"/>
    </source>
</evidence>
<dbReference type="AlphaFoldDB" id="A0A0H2RSX9"/>
<evidence type="ECO:0000256" key="1">
    <source>
        <dbReference type="ARBA" id="ARBA00022574"/>
    </source>
</evidence>
<dbReference type="CDD" id="cd00200">
    <property type="entry name" value="WD40"/>
    <property type="match status" value="1"/>
</dbReference>
<dbReference type="InterPro" id="IPR050349">
    <property type="entry name" value="WD_LIS1/nudF_dynein_reg"/>
</dbReference>
<protein>
    <submittedName>
        <fullName evidence="6">WD40 repeat-like protein</fullName>
    </submittedName>
</protein>
<dbReference type="Gene3D" id="1.20.1280.50">
    <property type="match status" value="1"/>
</dbReference>
<evidence type="ECO:0000313" key="7">
    <source>
        <dbReference type="Proteomes" id="UP000053477"/>
    </source>
</evidence>
<dbReference type="Proteomes" id="UP000053477">
    <property type="component" value="Unassembled WGS sequence"/>
</dbReference>
<dbReference type="FunCoup" id="A0A0H2RSX9">
    <property type="interactions" value="131"/>
</dbReference>
<dbReference type="SUPFAM" id="SSF81383">
    <property type="entry name" value="F-box domain"/>
    <property type="match status" value="1"/>
</dbReference>
<dbReference type="PROSITE" id="PS00678">
    <property type="entry name" value="WD_REPEATS_1"/>
    <property type="match status" value="3"/>
</dbReference>
<accession>A0A0H2RSX9</accession>
<dbReference type="SUPFAM" id="SSF50978">
    <property type="entry name" value="WD40 repeat-like"/>
    <property type="match status" value="1"/>
</dbReference>
<dbReference type="InParanoid" id="A0A0H2RSX9"/>
<dbReference type="OrthoDB" id="19711at2759"/>
<dbReference type="PROSITE" id="PS50294">
    <property type="entry name" value="WD_REPEATS_REGION"/>
    <property type="match status" value="2"/>
</dbReference>
<gene>
    <name evidence="6" type="ORF">SCHPADRAFT_850405</name>
</gene>